<proteinExistence type="predicted"/>
<organism evidence="2 3">
    <name type="scientific">Tanacetum coccineum</name>
    <dbReference type="NCBI Taxonomy" id="301880"/>
    <lineage>
        <taxon>Eukaryota</taxon>
        <taxon>Viridiplantae</taxon>
        <taxon>Streptophyta</taxon>
        <taxon>Embryophyta</taxon>
        <taxon>Tracheophyta</taxon>
        <taxon>Spermatophyta</taxon>
        <taxon>Magnoliopsida</taxon>
        <taxon>eudicotyledons</taxon>
        <taxon>Gunneridae</taxon>
        <taxon>Pentapetalae</taxon>
        <taxon>asterids</taxon>
        <taxon>campanulids</taxon>
        <taxon>Asterales</taxon>
        <taxon>Asteraceae</taxon>
        <taxon>Asteroideae</taxon>
        <taxon>Anthemideae</taxon>
        <taxon>Anthemidinae</taxon>
        <taxon>Tanacetum</taxon>
    </lineage>
</organism>
<dbReference type="Proteomes" id="UP001151760">
    <property type="component" value="Unassembled WGS sequence"/>
</dbReference>
<feature type="region of interest" description="Disordered" evidence="1">
    <location>
        <begin position="95"/>
        <end position="114"/>
    </location>
</feature>
<evidence type="ECO:0000313" key="2">
    <source>
        <dbReference type="EMBL" id="GJT38040.1"/>
    </source>
</evidence>
<accession>A0ABQ5DFL3</accession>
<gene>
    <name evidence="2" type="ORF">Tco_0937905</name>
</gene>
<feature type="region of interest" description="Disordered" evidence="1">
    <location>
        <begin position="59"/>
        <end position="78"/>
    </location>
</feature>
<dbReference type="EMBL" id="BQNB010015272">
    <property type="protein sequence ID" value="GJT38040.1"/>
    <property type="molecule type" value="Genomic_DNA"/>
</dbReference>
<keyword evidence="3" id="KW-1185">Reference proteome</keyword>
<reference evidence="2" key="1">
    <citation type="journal article" date="2022" name="Int. J. Mol. Sci.">
        <title>Draft Genome of Tanacetum Coccineum: Genomic Comparison of Closely Related Tanacetum-Family Plants.</title>
        <authorList>
            <person name="Yamashiro T."/>
            <person name="Shiraishi A."/>
            <person name="Nakayama K."/>
            <person name="Satake H."/>
        </authorList>
    </citation>
    <scope>NUCLEOTIDE SEQUENCE</scope>
</reference>
<protein>
    <submittedName>
        <fullName evidence="2">Uncharacterized protein</fullName>
    </submittedName>
</protein>
<reference evidence="2" key="2">
    <citation type="submission" date="2022-01" db="EMBL/GenBank/DDBJ databases">
        <authorList>
            <person name="Yamashiro T."/>
            <person name="Shiraishi A."/>
            <person name="Satake H."/>
            <person name="Nakayama K."/>
        </authorList>
    </citation>
    <scope>NUCLEOTIDE SEQUENCE</scope>
</reference>
<sequence>MLKPKPVKKLSKKDQLMLDEELAFKLQAKEEEEEKRLAREKAQKIEEVNIAWDDVQAKQRRKHFTAKRAEEKRNGPPTRAQQRIFMTELVVESSKKDEAEIAQESNSKRAGTELEQKSIKKQKVDEDNETTELQRLIEVVPDKEEVAIDAIPLATKHPSIGDLNTMFDPHVEDQVWRNQQDYRVLDWKIYDSCGVHSLRMQHMHIHMLVEKRYPLTPAIITDMLNKKLQCDHFSEMLSMKKLEILKKNIKFRGGLLGLKDFMMILKLLLLRITISEIGYSSGDVFIKRIVAKVSGDKLLVNGVVQNKECSLEPLAYGMKLMVTSLTSFFCSWRNGDFCLDRKQSCLHVASFTVSDLRQSGDVNTKVEEEKFMNECKKSSPEEEKDRAFRKVQGGDQRLINEQGDIKNKDILGDKEYDLESNFEQLDQKSEEEIMRLINEQGDIKKEDISGDKEVRNMSKLPTLPTVDSTSMLIKLGVVLGLGFFVAGHSLYNVEGGHHDAIKSDLVEMTIQKMQKYILKQQFEGFSVSNTEVLHKFMTGTKSSRVSLEIHGAGVST</sequence>
<evidence type="ECO:0000256" key="1">
    <source>
        <dbReference type="SAM" id="MobiDB-lite"/>
    </source>
</evidence>
<comment type="caution">
    <text evidence="2">The sequence shown here is derived from an EMBL/GenBank/DDBJ whole genome shotgun (WGS) entry which is preliminary data.</text>
</comment>
<name>A0ABQ5DFL3_9ASTR</name>
<evidence type="ECO:0000313" key="3">
    <source>
        <dbReference type="Proteomes" id="UP001151760"/>
    </source>
</evidence>